<proteinExistence type="predicted"/>
<keyword evidence="3" id="KW-1185">Reference proteome</keyword>
<comment type="caution">
    <text evidence="2">The sequence shown here is derived from an EMBL/GenBank/DDBJ whole genome shotgun (WGS) entry which is preliminary data.</text>
</comment>
<accession>A0AA39YKH9</accession>
<protein>
    <submittedName>
        <fullName evidence="2">Uncharacterized protein</fullName>
    </submittedName>
</protein>
<feature type="region of interest" description="Disordered" evidence="1">
    <location>
        <begin position="142"/>
        <end position="162"/>
    </location>
</feature>
<dbReference type="EMBL" id="JAULSY010000232">
    <property type="protein sequence ID" value="KAK0654009.1"/>
    <property type="molecule type" value="Genomic_DNA"/>
</dbReference>
<dbReference type="AlphaFoldDB" id="A0AA39YKH9"/>
<gene>
    <name evidence="2" type="ORF">QBC41DRAFT_288095</name>
</gene>
<dbReference type="Proteomes" id="UP001174997">
    <property type="component" value="Unassembled WGS sequence"/>
</dbReference>
<name>A0AA39YKH9_9PEZI</name>
<organism evidence="2 3">
    <name type="scientific">Cercophora samala</name>
    <dbReference type="NCBI Taxonomy" id="330535"/>
    <lineage>
        <taxon>Eukaryota</taxon>
        <taxon>Fungi</taxon>
        <taxon>Dikarya</taxon>
        <taxon>Ascomycota</taxon>
        <taxon>Pezizomycotina</taxon>
        <taxon>Sordariomycetes</taxon>
        <taxon>Sordariomycetidae</taxon>
        <taxon>Sordariales</taxon>
        <taxon>Lasiosphaeriaceae</taxon>
        <taxon>Cercophora</taxon>
    </lineage>
</organism>
<evidence type="ECO:0000313" key="3">
    <source>
        <dbReference type="Proteomes" id="UP001174997"/>
    </source>
</evidence>
<evidence type="ECO:0000256" key="1">
    <source>
        <dbReference type="SAM" id="MobiDB-lite"/>
    </source>
</evidence>
<evidence type="ECO:0000313" key="2">
    <source>
        <dbReference type="EMBL" id="KAK0654009.1"/>
    </source>
</evidence>
<sequence length="347" mass="38942">MTTLSEHPIPLYRPTNPLPRGITHLIKPSPTSPTLPATSNLTTSNLLHPQYVATAITTALSPDKILHDKHLKESWNKGRKYGLQEGALMEARRKAVALAGMKVFLGVVVDIAPVEQVQTEREIEEEVETEKESATEEVIFTPDTSNKDTDDEGVEEGDLLDFEGRSDVEQNLASTIEDVDTDISEQLAVTVEPSDRLMVTISTEVNTPVDTLHERFGIPSQSRIQPVNPNFWNTRTIPPYPLEGDVEAPDVLLIGPLGESTLEEWKHDHGRGYIMDKVKGVFSTVLYPKTPDETYVKVEFHSRRTRDDALRVFGGVVDSREGPLFVKGGYPWYVQQRNNTRRSLIRY</sequence>
<feature type="compositionally biased region" description="Acidic residues" evidence="1">
    <location>
        <begin position="149"/>
        <end position="161"/>
    </location>
</feature>
<reference evidence="2" key="1">
    <citation type="submission" date="2023-06" db="EMBL/GenBank/DDBJ databases">
        <title>Genome-scale phylogeny and comparative genomics of the fungal order Sordariales.</title>
        <authorList>
            <consortium name="Lawrence Berkeley National Laboratory"/>
            <person name="Hensen N."/>
            <person name="Bonometti L."/>
            <person name="Westerberg I."/>
            <person name="Brannstrom I.O."/>
            <person name="Guillou S."/>
            <person name="Cros-Aarteil S."/>
            <person name="Calhoun S."/>
            <person name="Haridas S."/>
            <person name="Kuo A."/>
            <person name="Mondo S."/>
            <person name="Pangilinan J."/>
            <person name="Riley R."/>
            <person name="Labutti K."/>
            <person name="Andreopoulos B."/>
            <person name="Lipzen A."/>
            <person name="Chen C."/>
            <person name="Yanf M."/>
            <person name="Daum C."/>
            <person name="Ng V."/>
            <person name="Clum A."/>
            <person name="Steindorff A."/>
            <person name="Ohm R."/>
            <person name="Martin F."/>
            <person name="Silar P."/>
            <person name="Natvig D."/>
            <person name="Lalanne C."/>
            <person name="Gautier V."/>
            <person name="Ament-Velasquez S.L."/>
            <person name="Kruys A."/>
            <person name="Hutchinson M.I."/>
            <person name="Powell A.J."/>
            <person name="Barry K."/>
            <person name="Miller A.N."/>
            <person name="Grigoriev I.V."/>
            <person name="Debuchy R."/>
            <person name="Gladieux P."/>
            <person name="Thoren M.H."/>
            <person name="Johannesson H."/>
        </authorList>
    </citation>
    <scope>NUCLEOTIDE SEQUENCE</scope>
    <source>
        <strain evidence="2">CBS 307.81</strain>
    </source>
</reference>